<comment type="catalytic activity">
    <reaction evidence="6">
        <text>UTP + H2O = UMP + diphosphate + H(+)</text>
        <dbReference type="Rhea" id="RHEA:29395"/>
        <dbReference type="ChEBI" id="CHEBI:15377"/>
        <dbReference type="ChEBI" id="CHEBI:15378"/>
        <dbReference type="ChEBI" id="CHEBI:33019"/>
        <dbReference type="ChEBI" id="CHEBI:46398"/>
        <dbReference type="ChEBI" id="CHEBI:57865"/>
        <dbReference type="EC" id="3.6.1.9"/>
    </reaction>
</comment>
<evidence type="ECO:0000256" key="3">
    <source>
        <dbReference type="ARBA" id="ARBA00022490"/>
    </source>
</evidence>
<evidence type="ECO:0000256" key="6">
    <source>
        <dbReference type="HAMAP-Rule" id="MF_00528"/>
    </source>
</evidence>
<comment type="function">
    <text evidence="6">Nucleoside triphosphate pyrophosphatase that hydrolyzes dTTP and UTP. May have a dual role in cell division arrest and in preventing the incorporation of modified nucleotides into cellular nucleic acids.</text>
</comment>
<evidence type="ECO:0000313" key="7">
    <source>
        <dbReference type="EMBL" id="QQS99686.1"/>
    </source>
</evidence>
<evidence type="ECO:0000256" key="2">
    <source>
        <dbReference type="ARBA" id="ARBA00004496"/>
    </source>
</evidence>
<accession>A0A974NKS7</accession>
<keyword evidence="3 6" id="KW-0963">Cytoplasm</keyword>
<organism evidence="7 8">
    <name type="scientific">Peribacillus psychrosaccharolyticus</name>
    <name type="common">Bacillus psychrosaccharolyticus</name>
    <dbReference type="NCBI Taxonomy" id="1407"/>
    <lineage>
        <taxon>Bacteria</taxon>
        <taxon>Bacillati</taxon>
        <taxon>Bacillota</taxon>
        <taxon>Bacilli</taxon>
        <taxon>Bacillales</taxon>
        <taxon>Bacillaceae</taxon>
        <taxon>Peribacillus</taxon>
    </lineage>
</organism>
<dbReference type="CDD" id="cd00555">
    <property type="entry name" value="Maf"/>
    <property type="match status" value="1"/>
</dbReference>
<dbReference type="AlphaFoldDB" id="A0A974NKS7"/>
<dbReference type="Gene3D" id="3.90.950.10">
    <property type="match status" value="1"/>
</dbReference>
<dbReference type="PIRSF" id="PIRSF006305">
    <property type="entry name" value="Maf"/>
    <property type="match status" value="1"/>
</dbReference>
<comment type="subcellular location">
    <subcellularLocation>
        <location evidence="2 6">Cytoplasm</location>
    </subcellularLocation>
</comment>
<feature type="site" description="Important for substrate specificity" evidence="6">
    <location>
        <position position="152"/>
    </location>
</feature>
<dbReference type="GO" id="GO:0047429">
    <property type="term" value="F:nucleoside triphosphate diphosphatase activity"/>
    <property type="evidence" value="ECO:0007669"/>
    <property type="project" value="UniProtKB-EC"/>
</dbReference>
<feature type="site" description="Important for substrate specificity" evidence="6">
    <location>
        <position position="70"/>
    </location>
</feature>
<comment type="similarity">
    <text evidence="6">Belongs to the Maf family. YhdE subfamily.</text>
</comment>
<dbReference type="Pfam" id="PF02545">
    <property type="entry name" value="Maf"/>
    <property type="match status" value="1"/>
</dbReference>
<dbReference type="SUPFAM" id="SSF52972">
    <property type="entry name" value="ITPase-like"/>
    <property type="match status" value="1"/>
</dbReference>
<feature type="active site" description="Proton acceptor" evidence="6">
    <location>
        <position position="69"/>
    </location>
</feature>
<gene>
    <name evidence="7" type="primary">maf</name>
    <name evidence="7" type="ORF">I6J18_19165</name>
</gene>
<comment type="caution">
    <text evidence="6">Lacks conserved residue(s) required for the propagation of feature annotation.</text>
</comment>
<dbReference type="KEGG" id="ppsr:I6J18_19165"/>
<dbReference type="FunFam" id="3.90.950.10:FF:000005">
    <property type="entry name" value="7-methyl-GTP pyrophosphatase"/>
    <property type="match status" value="1"/>
</dbReference>
<dbReference type="NCBIfam" id="TIGR00172">
    <property type="entry name" value="maf"/>
    <property type="match status" value="1"/>
</dbReference>
<protein>
    <recommendedName>
        <fullName evidence="6">dTTP/UTP pyrophosphatase</fullName>
        <shortName evidence="6">dTTPase/UTPase</shortName>
        <ecNumber evidence="6">3.6.1.9</ecNumber>
    </recommendedName>
    <alternativeName>
        <fullName evidence="6">Nucleoside triphosphate pyrophosphatase</fullName>
    </alternativeName>
    <alternativeName>
        <fullName evidence="6">Nucleotide pyrophosphatase</fullName>
        <shortName evidence="6">Nucleotide PPase</shortName>
    </alternativeName>
</protein>
<dbReference type="EC" id="3.6.1.9" evidence="6"/>
<evidence type="ECO:0000256" key="4">
    <source>
        <dbReference type="ARBA" id="ARBA00022801"/>
    </source>
</evidence>
<dbReference type="HAMAP" id="MF_00528">
    <property type="entry name" value="Maf"/>
    <property type="match status" value="1"/>
</dbReference>
<dbReference type="RefSeq" id="WP_040376217.1">
    <property type="nucleotide sequence ID" value="NZ_CP068053.1"/>
</dbReference>
<comment type="catalytic activity">
    <reaction evidence="6">
        <text>dTTP + H2O = dTMP + diphosphate + H(+)</text>
        <dbReference type="Rhea" id="RHEA:28534"/>
        <dbReference type="ChEBI" id="CHEBI:15377"/>
        <dbReference type="ChEBI" id="CHEBI:15378"/>
        <dbReference type="ChEBI" id="CHEBI:33019"/>
        <dbReference type="ChEBI" id="CHEBI:37568"/>
        <dbReference type="ChEBI" id="CHEBI:63528"/>
        <dbReference type="EC" id="3.6.1.9"/>
    </reaction>
</comment>
<reference evidence="7 8" key="1">
    <citation type="submission" date="2021-01" db="EMBL/GenBank/DDBJ databases">
        <title>FDA dAtabase for Regulatory Grade micrObial Sequences (FDA-ARGOS): Supporting development and validation of Infectious Disease Dx tests.</title>
        <authorList>
            <person name="Nelson B."/>
            <person name="Plummer A."/>
            <person name="Tallon L."/>
            <person name="Sadzewicz L."/>
            <person name="Zhao X."/>
            <person name="Boylan J."/>
            <person name="Ott S."/>
            <person name="Bowen H."/>
            <person name="Vavikolanu K."/>
            <person name="Mehta A."/>
            <person name="Aluvathingal J."/>
            <person name="Nadendla S."/>
            <person name="Myers T."/>
            <person name="Yan Y."/>
            <person name="Sichtig H."/>
        </authorList>
    </citation>
    <scope>NUCLEOTIDE SEQUENCE [LARGE SCALE GENOMIC DNA]</scope>
    <source>
        <strain evidence="7 8">FDAARGOS_1161</strain>
    </source>
</reference>
<comment type="cofactor">
    <cofactor evidence="1 6">
        <name>a divalent metal cation</name>
        <dbReference type="ChEBI" id="CHEBI:60240"/>
    </cofactor>
</comment>
<dbReference type="GO" id="GO:0009117">
    <property type="term" value="P:nucleotide metabolic process"/>
    <property type="evidence" value="ECO:0007669"/>
    <property type="project" value="UniProtKB-KW"/>
</dbReference>
<evidence type="ECO:0000256" key="1">
    <source>
        <dbReference type="ARBA" id="ARBA00001968"/>
    </source>
</evidence>
<dbReference type="InterPro" id="IPR029001">
    <property type="entry name" value="ITPase-like_fam"/>
</dbReference>
<sequence length="190" mass="21111">MHPVILASSSPRRKELLQFLQIPFTTVNTNVDESVASHLDPEQVVRELALRKAKAAAVDFPDSCVIGSDTVVAIDNEILGKPVDRNDAFRMLKLLSGRTHCVYTGVALVQNDRITVFAEQTHVTFWDLQEEELKTYLDSGEPFDKAGSYGIQGYGSLFVKKIDGDYFTVVGLPISRLARELKAFNPNPVE</sequence>
<dbReference type="PANTHER" id="PTHR43213:SF5">
    <property type="entry name" value="BIFUNCTIONAL DTTP_UTP PYROPHOSPHATASE_METHYLTRANSFERASE PROTEIN-RELATED"/>
    <property type="match status" value="1"/>
</dbReference>
<evidence type="ECO:0000256" key="5">
    <source>
        <dbReference type="ARBA" id="ARBA00023080"/>
    </source>
</evidence>
<dbReference type="EMBL" id="CP068053">
    <property type="protein sequence ID" value="QQS99686.1"/>
    <property type="molecule type" value="Genomic_DNA"/>
</dbReference>
<dbReference type="Proteomes" id="UP000595254">
    <property type="component" value="Chromosome"/>
</dbReference>
<dbReference type="InterPro" id="IPR003697">
    <property type="entry name" value="Maf-like"/>
</dbReference>
<feature type="site" description="Important for substrate specificity" evidence="6">
    <location>
        <position position="12"/>
    </location>
</feature>
<dbReference type="PANTHER" id="PTHR43213">
    <property type="entry name" value="BIFUNCTIONAL DTTP/UTP PYROPHOSPHATASE/METHYLTRANSFERASE PROTEIN-RELATED"/>
    <property type="match status" value="1"/>
</dbReference>
<dbReference type="GO" id="GO:0005737">
    <property type="term" value="C:cytoplasm"/>
    <property type="evidence" value="ECO:0007669"/>
    <property type="project" value="UniProtKB-SubCell"/>
</dbReference>
<keyword evidence="4 6" id="KW-0378">Hydrolase</keyword>
<evidence type="ECO:0000313" key="8">
    <source>
        <dbReference type="Proteomes" id="UP000595254"/>
    </source>
</evidence>
<proteinExistence type="inferred from homology"/>
<name>A0A974NKS7_PERPY</name>
<keyword evidence="8" id="KW-1185">Reference proteome</keyword>
<keyword evidence="5 6" id="KW-0546">Nucleotide metabolism</keyword>